<dbReference type="InterPro" id="IPR000160">
    <property type="entry name" value="GGDEF_dom"/>
</dbReference>
<dbReference type="Pfam" id="PF00563">
    <property type="entry name" value="EAL"/>
    <property type="match status" value="1"/>
</dbReference>
<organism evidence="3 4">
    <name type="scientific">Candidatus Methylophosphatis roskildensis</name>
    <dbReference type="NCBI Taxonomy" id="2899263"/>
    <lineage>
        <taxon>Bacteria</taxon>
        <taxon>Pseudomonadati</taxon>
        <taxon>Pseudomonadota</taxon>
        <taxon>Betaproteobacteria</taxon>
        <taxon>Nitrosomonadales</taxon>
        <taxon>Sterolibacteriaceae</taxon>
        <taxon>Candidatus Methylophosphatis</taxon>
    </lineage>
</organism>
<dbReference type="Pfam" id="PF00990">
    <property type="entry name" value="GGDEF"/>
    <property type="match status" value="1"/>
</dbReference>
<proteinExistence type="predicted"/>
<dbReference type="EMBL" id="JADJEV010000005">
    <property type="protein sequence ID" value="MBK6975162.1"/>
    <property type="molecule type" value="Genomic_DNA"/>
</dbReference>
<comment type="caution">
    <text evidence="3">The sequence shown here is derived from an EMBL/GenBank/DDBJ whole genome shotgun (WGS) entry which is preliminary data.</text>
</comment>
<protein>
    <submittedName>
        <fullName evidence="3">EAL domain-containing protein</fullName>
    </submittedName>
</protein>
<dbReference type="PROSITE" id="PS50883">
    <property type="entry name" value="EAL"/>
    <property type="match status" value="1"/>
</dbReference>
<dbReference type="CDD" id="cd01948">
    <property type="entry name" value="EAL"/>
    <property type="match status" value="1"/>
</dbReference>
<evidence type="ECO:0000259" key="2">
    <source>
        <dbReference type="PROSITE" id="PS50887"/>
    </source>
</evidence>
<dbReference type="PROSITE" id="PS50887">
    <property type="entry name" value="GGDEF"/>
    <property type="match status" value="1"/>
</dbReference>
<dbReference type="InterPro" id="IPR001633">
    <property type="entry name" value="EAL_dom"/>
</dbReference>
<dbReference type="Gene3D" id="3.30.70.270">
    <property type="match status" value="1"/>
</dbReference>
<dbReference type="PANTHER" id="PTHR33121:SF79">
    <property type="entry name" value="CYCLIC DI-GMP PHOSPHODIESTERASE PDED-RELATED"/>
    <property type="match status" value="1"/>
</dbReference>
<evidence type="ECO:0000313" key="3">
    <source>
        <dbReference type="EMBL" id="MBK6975162.1"/>
    </source>
</evidence>
<name>A0A9D7E781_9PROT</name>
<sequence>MDCGAIDSDGAVAQAAHGAISPRRHTRDEERSAQMALYGIDARARSALRALARFRGLEAASRGWANAFAELLVGESGSQAEAAQALSRFVRLFFELPARDFDPEWLEELGGVWRSLRHVGCNADLPLRAAHEFTKGCIELLKRERDTYSRLDAEIALSVGSASLYLCSVLADATENQATRVAAAAGPADSNESGPRSLGTDLETALALGDGCVTGLLSAQVDAGSSTMLAIDEDGWTRVNDLSLSRVQQVLRETDVLHRIGRSRFGVILPGLRSQAQVMLAADKLARLFESPVSTAGRECRLLLRMGVAWAPDHGTGATELMRNAQLALHEASRLGRPFAMFEAPLLEKHERDLQMEEEFLRALDCGGLELHFQPQIDLKTGRCVGAEALLRWPSARGGPVPPPVTIEVAQRLGVAPQLTRWILHRACRSLAEFTRLGLELEISINLTAADIGDPELPLAVRNVLDLWHVEARRLKFELTESAMLANEVVGQKVMAALQQVGAATSIDDFGTGYSSVILLKKLPLNELKLDRCFVASAVRSGQDREIVRSLILLAHGLKLEVVAEGVEDAATLDLLREFGCDRAQGYLFSKPLPAEEFTTWLRSFVARPHSRSR</sequence>
<dbReference type="InterPro" id="IPR043128">
    <property type="entry name" value="Rev_trsase/Diguanyl_cyclase"/>
</dbReference>
<dbReference type="SMART" id="SM00052">
    <property type="entry name" value="EAL"/>
    <property type="match status" value="1"/>
</dbReference>
<accession>A0A9D7E781</accession>
<dbReference type="SMART" id="SM00267">
    <property type="entry name" value="GGDEF"/>
    <property type="match status" value="1"/>
</dbReference>
<evidence type="ECO:0000313" key="4">
    <source>
        <dbReference type="Proteomes" id="UP000807785"/>
    </source>
</evidence>
<dbReference type="PANTHER" id="PTHR33121">
    <property type="entry name" value="CYCLIC DI-GMP PHOSPHODIESTERASE PDEF"/>
    <property type="match status" value="1"/>
</dbReference>
<feature type="domain" description="EAL" evidence="1">
    <location>
        <begin position="353"/>
        <end position="606"/>
    </location>
</feature>
<dbReference type="AlphaFoldDB" id="A0A9D7E781"/>
<evidence type="ECO:0000259" key="1">
    <source>
        <dbReference type="PROSITE" id="PS50883"/>
    </source>
</evidence>
<dbReference type="Proteomes" id="UP000807785">
    <property type="component" value="Unassembled WGS sequence"/>
</dbReference>
<gene>
    <name evidence="3" type="ORF">IPH26_20225</name>
</gene>
<dbReference type="SUPFAM" id="SSF55073">
    <property type="entry name" value="Nucleotide cyclase"/>
    <property type="match status" value="1"/>
</dbReference>
<dbReference type="SUPFAM" id="SSF141868">
    <property type="entry name" value="EAL domain-like"/>
    <property type="match status" value="1"/>
</dbReference>
<reference evidence="3" key="1">
    <citation type="submission" date="2020-10" db="EMBL/GenBank/DDBJ databases">
        <title>Connecting structure to function with the recovery of over 1000 high-quality activated sludge metagenome-assembled genomes encoding full-length rRNA genes using long-read sequencing.</title>
        <authorList>
            <person name="Singleton C.M."/>
            <person name="Petriglieri F."/>
            <person name="Kristensen J.M."/>
            <person name="Kirkegaard R.H."/>
            <person name="Michaelsen T.Y."/>
            <person name="Andersen M.H."/>
            <person name="Karst S.M."/>
            <person name="Dueholm M.S."/>
            <person name="Nielsen P.H."/>
            <person name="Albertsen M."/>
        </authorList>
    </citation>
    <scope>NUCLEOTIDE SEQUENCE</scope>
    <source>
        <strain evidence="3">Bjer_18-Q3-R1-45_BAT3C.347</strain>
    </source>
</reference>
<dbReference type="GO" id="GO:0071111">
    <property type="term" value="F:cyclic-guanylate-specific phosphodiesterase activity"/>
    <property type="evidence" value="ECO:0007669"/>
    <property type="project" value="InterPro"/>
</dbReference>
<dbReference type="InterPro" id="IPR029787">
    <property type="entry name" value="Nucleotide_cyclase"/>
</dbReference>
<dbReference type="InterPro" id="IPR050706">
    <property type="entry name" value="Cyclic-di-GMP_PDE-like"/>
</dbReference>
<dbReference type="Gene3D" id="3.20.20.450">
    <property type="entry name" value="EAL domain"/>
    <property type="match status" value="1"/>
</dbReference>
<feature type="domain" description="GGDEF" evidence="2">
    <location>
        <begin position="224"/>
        <end position="345"/>
    </location>
</feature>
<dbReference type="InterPro" id="IPR035919">
    <property type="entry name" value="EAL_sf"/>
</dbReference>